<evidence type="ECO:0000256" key="1">
    <source>
        <dbReference type="ARBA" id="ARBA00008878"/>
    </source>
</evidence>
<dbReference type="Proteomes" id="UP000717585">
    <property type="component" value="Unassembled WGS sequence"/>
</dbReference>
<dbReference type="AlphaFoldDB" id="A0A8J6E0H8"/>
<dbReference type="GO" id="GO:0031932">
    <property type="term" value="C:TORC2 complex"/>
    <property type="evidence" value="ECO:0007669"/>
    <property type="project" value="InterPro"/>
</dbReference>
<dbReference type="InterPro" id="IPR029451">
    <property type="entry name" value="RICTOR_M"/>
</dbReference>
<gene>
    <name evidence="5" type="ORF">J8273_0358</name>
</gene>
<dbReference type="InterPro" id="IPR028267">
    <property type="entry name" value="Pianissimo_N"/>
</dbReference>
<dbReference type="InterPro" id="IPR028268">
    <property type="entry name" value="Pianissimo_fam"/>
</dbReference>
<dbReference type="SMART" id="SM01307">
    <property type="entry name" value="RICTOR_M"/>
    <property type="match status" value="1"/>
</dbReference>
<proteinExistence type="inferred from homology"/>
<dbReference type="Pfam" id="PF14666">
    <property type="entry name" value="RICTOR_M"/>
    <property type="match status" value="1"/>
</dbReference>
<comment type="similarity">
    <text evidence="1">Belongs to the RICTOR family.</text>
</comment>
<dbReference type="EMBL" id="JAHDYR010000012">
    <property type="protein sequence ID" value="KAG9395139.1"/>
    <property type="molecule type" value="Genomic_DNA"/>
</dbReference>
<accession>A0A8J6E0H8</accession>
<organism evidence="5 6">
    <name type="scientific">Carpediemonas membranifera</name>
    <dbReference type="NCBI Taxonomy" id="201153"/>
    <lineage>
        <taxon>Eukaryota</taxon>
        <taxon>Metamonada</taxon>
        <taxon>Carpediemonas-like organisms</taxon>
        <taxon>Carpediemonas</taxon>
    </lineage>
</organism>
<feature type="domain" description="Rapamycin-insensitive companion of mTOR N-terminal" evidence="3">
    <location>
        <begin position="32"/>
        <end position="398"/>
    </location>
</feature>
<evidence type="ECO:0000259" key="4">
    <source>
        <dbReference type="SMART" id="SM01310"/>
    </source>
</evidence>
<feature type="domain" description="Rapamycin-insensitive companion of mTOR" evidence="4">
    <location>
        <begin position="838"/>
        <end position="918"/>
    </location>
</feature>
<dbReference type="Pfam" id="PF14668">
    <property type="entry name" value="RICTOR_V"/>
    <property type="match status" value="1"/>
</dbReference>
<evidence type="ECO:0000313" key="5">
    <source>
        <dbReference type="EMBL" id="KAG9395139.1"/>
    </source>
</evidence>
<dbReference type="InterPro" id="IPR029453">
    <property type="entry name" value="Rictor_IV"/>
</dbReference>
<feature type="domain" description="Rapamycin-insensitive companion of mTOR middle" evidence="2">
    <location>
        <begin position="458"/>
        <end position="680"/>
    </location>
</feature>
<dbReference type="SMART" id="SM01308">
    <property type="entry name" value="RICTOR_N"/>
    <property type="match status" value="1"/>
</dbReference>
<evidence type="ECO:0000259" key="2">
    <source>
        <dbReference type="SMART" id="SM01307"/>
    </source>
</evidence>
<comment type="caution">
    <text evidence="5">The sequence shown here is derived from an EMBL/GenBank/DDBJ whole genome shotgun (WGS) entry which is preliminary data.</text>
</comment>
<protein>
    <submittedName>
        <fullName evidence="5">Rapamycin-insensitive companion of mTOR RICTR</fullName>
    </submittedName>
</protein>
<dbReference type="Pfam" id="PF14664">
    <property type="entry name" value="RICTOR_N"/>
    <property type="match status" value="1"/>
</dbReference>
<name>A0A8J6E0H8_9EUKA</name>
<dbReference type="OrthoDB" id="271111at2759"/>
<dbReference type="GO" id="GO:0038203">
    <property type="term" value="P:TORC2 signaling"/>
    <property type="evidence" value="ECO:0007669"/>
    <property type="project" value="TreeGrafter"/>
</dbReference>
<dbReference type="SUPFAM" id="SSF48371">
    <property type="entry name" value="ARM repeat"/>
    <property type="match status" value="2"/>
</dbReference>
<sequence>MEENSALVSRRITACISSVARISDETSTHDKIALFNAFVSSLKSPYYDYDQHILPIEEEFVNTLRIFAADHSRSICAGVYRVFRYASRPNCSLVTALRNTGVTFMILRALERDKNADLERVEAVKLIRTLIEHSPQLVPTHLVTSIASMAMGRSNDSMRVLFLEELNKLLLVNPRVVTRGGGVAALLSPADDPVQHVMHVMQQIVVNLLILVADDRTRVYLRPDTALQSLLGPLNDHPPPRTRQVDETRKLSQTHRQRLQLAKLALVTMASTWSGLILLGSTTTGLRAVVRALLVSTDADARETVFASLFDIFGLTPAECSALTGILKNHSSRPQDLPAPTIPQGVAAAFMAFTVTTFMHAGLLDVLIEIGCSDDPAISIPAVVLLGHIMFLADVLLPDRQRVSIATLSSLITSASGTAGPRSVALLSQLNTLSAARRSTDPHLGHLAVIRGRVGLIMQHESFVDSLKGTLVGSHRPSQWLWHQVHELLMCQLQNSTKLSVAIQEGWVKRLFSFFDFSKGAFAPHPQDLLGRTMSTCGVLLLELMVSDDTARAYLFDQCGFFLQSIQQALASVIANPTDSTNILSTHRMSHTLAGDIFTFVGVLSRFHGGSALQEARIMSELYGIASLDEREDLIRAMIQALDYSSDGHTRILLGTVMTSFELRSVRFWATAHLSTVLKQEGPASFSWAIDLLVTQLFDPSAEVVAASLQVLVRACKDPYLLDELVKRRPNIVNVCSGSQGDGLTMRLLGTDAGLQYLVDVGWIEPELHRWVTKAVYEYPILVDRALKAAVHSTPGTKGQAGLPPHLIAELCATAAGVEMVRKSEIVQTMVPLLEIGSEHLRAALWMLALIGGTERGCDAFILDEEADGPPTSRIIERIVNIAETAPNFDDRGAAFLAVGQLHSPKAVAVVESLGWDVHRTLSLAVPRETTRVIHMAPYRFIGSPLGPDFGVGACSDPTADGEAGSGPDPSRGAEWGVQEAADLTRTAVEVCYSGPRFESEAEQAAYEAIQLAQNPVSQDESLGRLRAIRARYPQLFLSGRLLIAATNLFGLYRCRDTVRRSVLAQFDHVPPEECFEVFDDMRACGELFLD</sequence>
<dbReference type="Pfam" id="PF14663">
    <property type="entry name" value="RasGEF_N_2"/>
    <property type="match status" value="1"/>
</dbReference>
<dbReference type="InterPro" id="IPR016024">
    <property type="entry name" value="ARM-type_fold"/>
</dbReference>
<evidence type="ECO:0000259" key="3">
    <source>
        <dbReference type="SMART" id="SM01308"/>
    </source>
</evidence>
<dbReference type="SMART" id="SM01303">
    <property type="entry name" value="RasGEF_N_2"/>
    <property type="match status" value="1"/>
</dbReference>
<evidence type="ECO:0000313" key="6">
    <source>
        <dbReference type="Proteomes" id="UP000717585"/>
    </source>
</evidence>
<dbReference type="InterPro" id="IPR029452">
    <property type="entry name" value="RICTOR_V"/>
</dbReference>
<keyword evidence="6" id="KW-1185">Reference proteome</keyword>
<dbReference type="PANTHER" id="PTHR13298:SF11">
    <property type="entry name" value="RAPAMYCIN-INSENSITIVE COMPANION OF MTOR"/>
    <property type="match status" value="1"/>
</dbReference>
<dbReference type="PANTHER" id="PTHR13298">
    <property type="entry name" value="CYTOSOLIC REGULATOR PIANISSIMO"/>
    <property type="match status" value="1"/>
</dbReference>
<reference evidence="5" key="1">
    <citation type="submission" date="2021-05" db="EMBL/GenBank/DDBJ databases">
        <title>A free-living protist that lacks canonical eukaryotic 1 DNA replication and segregation systems.</title>
        <authorList>
            <person name="Salas-Leiva D.E."/>
            <person name="Tromer E.C."/>
            <person name="Curtis B.A."/>
            <person name="Jerlstrom-Hultqvist J."/>
            <person name="Kolisko M."/>
            <person name="Yi Z."/>
            <person name="Salas-Leiva J.S."/>
            <person name="Gallot-Lavallee L."/>
            <person name="Kops G.J.P.L."/>
            <person name="Archibald J.M."/>
            <person name="Simpson A.G.B."/>
            <person name="Roger A.J."/>
        </authorList>
    </citation>
    <scope>NUCLEOTIDE SEQUENCE</scope>
    <source>
        <strain evidence="5">BICM</strain>
    </source>
</reference>
<dbReference type="SMART" id="SM01310">
    <property type="entry name" value="RICTOR_V"/>
    <property type="match status" value="1"/>
</dbReference>